<evidence type="ECO:0000313" key="1">
    <source>
        <dbReference type="EMBL" id="SOE00993.1"/>
    </source>
</evidence>
<gene>
    <name evidence="1" type="ORF">SAMN05421508_11546</name>
</gene>
<dbReference type="Proteomes" id="UP000219621">
    <property type="component" value="Unassembled WGS sequence"/>
</dbReference>
<dbReference type="AlphaFoldDB" id="A0A286GZP2"/>
<dbReference type="Gene3D" id="3.30.420.300">
    <property type="entry name" value="2-keto-3-deoxy-galactonokinase, substrate binding domain"/>
    <property type="match status" value="1"/>
</dbReference>
<dbReference type="EMBL" id="OCNJ01000015">
    <property type="protein sequence ID" value="SOE00993.1"/>
    <property type="molecule type" value="Genomic_DNA"/>
</dbReference>
<keyword evidence="1" id="KW-0418">Kinase</keyword>
<keyword evidence="2" id="KW-1185">Reference proteome</keyword>
<dbReference type="GO" id="GO:0034194">
    <property type="term" value="P:D-galactonate catabolic process"/>
    <property type="evidence" value="ECO:0007669"/>
    <property type="project" value="InterPro"/>
</dbReference>
<sequence>MAEADAAAIVVDWGAKNFRAWLVNVDSGEVLGEIPEGRGMRDLARQELPGYCRAVLSRWRDNPRREARPPVYMAGMVGSQIGWLEAPQPPLPKGPEDLAECVVEVPNMPDTFIVPGVRVQEDDGRIDVMRGEEVQIFGALSVAAKDDAILCLPGNHSKWAEAKGGRLIRFTTNMTGEIYNTMLDHTILGKPADRKAPWNETAFEQGLEQSTHDGGVLDHLFTARSRFLYGGLKSEHIAPFLSGLLIGHEVRAMDDHYHSGGQDVLLVCSEALRGPYERALTYCGHATRWIDGRAATVAGVAAIIRRHRAAGGAAVGAAD</sequence>
<dbReference type="Pfam" id="PF05035">
    <property type="entry name" value="DGOK"/>
    <property type="match status" value="1"/>
</dbReference>
<accession>A0A286GZP2</accession>
<dbReference type="InterPro" id="IPR007729">
    <property type="entry name" value="DGOK"/>
</dbReference>
<dbReference type="CDD" id="cd24012">
    <property type="entry name" value="ASKHA_NBD_KDGal-kinase"/>
    <property type="match status" value="1"/>
</dbReference>
<evidence type="ECO:0000313" key="2">
    <source>
        <dbReference type="Proteomes" id="UP000219621"/>
    </source>
</evidence>
<name>A0A286GZP2_9PROT</name>
<organism evidence="1 2">
    <name type="scientific">Caenispirillum bisanense</name>
    <dbReference type="NCBI Taxonomy" id="414052"/>
    <lineage>
        <taxon>Bacteria</taxon>
        <taxon>Pseudomonadati</taxon>
        <taxon>Pseudomonadota</taxon>
        <taxon>Alphaproteobacteria</taxon>
        <taxon>Rhodospirillales</taxon>
        <taxon>Novispirillaceae</taxon>
        <taxon>Caenispirillum</taxon>
    </lineage>
</organism>
<keyword evidence="1" id="KW-0808">Transferase</keyword>
<reference evidence="1 2" key="1">
    <citation type="submission" date="2017-09" db="EMBL/GenBank/DDBJ databases">
        <authorList>
            <person name="Ehlers B."/>
            <person name="Leendertz F.H."/>
        </authorList>
    </citation>
    <scope>NUCLEOTIDE SEQUENCE [LARGE SCALE GENOMIC DNA]</scope>
    <source>
        <strain evidence="1 2">USBA 140</strain>
    </source>
</reference>
<dbReference type="InterPro" id="IPR042258">
    <property type="entry name" value="DGOK_N"/>
</dbReference>
<dbReference type="RefSeq" id="WP_097281457.1">
    <property type="nucleotide sequence ID" value="NZ_OCNJ01000015.1"/>
</dbReference>
<dbReference type="InterPro" id="IPR042257">
    <property type="entry name" value="DGOK_C"/>
</dbReference>
<dbReference type="Gene3D" id="3.30.420.310">
    <property type="entry name" value="2-keto-3-deoxy-galactonokinase, C-terminal domain"/>
    <property type="match status" value="1"/>
</dbReference>
<protein>
    <submittedName>
        <fullName evidence="1">2-dehydro-3-deoxygalactonokinase</fullName>
    </submittedName>
</protein>
<dbReference type="GO" id="GO:0008671">
    <property type="term" value="F:2-dehydro-3-deoxygalactonokinase activity"/>
    <property type="evidence" value="ECO:0007669"/>
    <property type="project" value="InterPro"/>
</dbReference>
<proteinExistence type="predicted"/>
<dbReference type="OrthoDB" id="256574at2"/>